<organism evidence="6 7">
    <name type="scientific">Xanthomonas campestris pv. campestris (strain 8004)</name>
    <dbReference type="NCBI Taxonomy" id="314565"/>
    <lineage>
        <taxon>Bacteria</taxon>
        <taxon>Pseudomonadati</taxon>
        <taxon>Pseudomonadota</taxon>
        <taxon>Gammaproteobacteria</taxon>
        <taxon>Lysobacterales</taxon>
        <taxon>Lysobacteraceae</taxon>
        <taxon>Xanthomonas</taxon>
    </lineage>
</organism>
<dbReference type="CDD" id="cd08474">
    <property type="entry name" value="PBP2_CrgA_like_5"/>
    <property type="match status" value="1"/>
</dbReference>
<dbReference type="FunFam" id="1.10.10.10:FF:000001">
    <property type="entry name" value="LysR family transcriptional regulator"/>
    <property type="match status" value="1"/>
</dbReference>
<keyword evidence="4" id="KW-0804">Transcription</keyword>
<dbReference type="InterPro" id="IPR058163">
    <property type="entry name" value="LysR-type_TF_proteobact-type"/>
</dbReference>
<dbReference type="Proteomes" id="UP000000420">
    <property type="component" value="Chromosome"/>
</dbReference>
<dbReference type="PROSITE" id="PS50931">
    <property type="entry name" value="HTH_LYSR"/>
    <property type="match status" value="1"/>
</dbReference>
<evidence type="ECO:0000313" key="7">
    <source>
        <dbReference type="Proteomes" id="UP000000420"/>
    </source>
</evidence>
<evidence type="ECO:0000259" key="5">
    <source>
        <dbReference type="PROSITE" id="PS50931"/>
    </source>
</evidence>
<evidence type="ECO:0000256" key="1">
    <source>
        <dbReference type="ARBA" id="ARBA00009437"/>
    </source>
</evidence>
<dbReference type="Pfam" id="PF03466">
    <property type="entry name" value="LysR_substrate"/>
    <property type="match status" value="1"/>
</dbReference>
<accession>A0A0H2XEL5</accession>
<dbReference type="GO" id="GO:0043565">
    <property type="term" value="F:sequence-specific DNA binding"/>
    <property type="evidence" value="ECO:0007669"/>
    <property type="project" value="TreeGrafter"/>
</dbReference>
<gene>
    <name evidence="6" type="ordered locus">XC_4261</name>
</gene>
<comment type="similarity">
    <text evidence="1">Belongs to the LysR transcriptional regulatory family.</text>
</comment>
<dbReference type="Pfam" id="PF00126">
    <property type="entry name" value="HTH_1"/>
    <property type="match status" value="1"/>
</dbReference>
<dbReference type="PANTHER" id="PTHR30537">
    <property type="entry name" value="HTH-TYPE TRANSCRIPTIONAL REGULATOR"/>
    <property type="match status" value="1"/>
</dbReference>
<keyword evidence="3" id="KW-0238">DNA-binding</keyword>
<protein>
    <submittedName>
        <fullName evidence="6">Transcriptional regulator</fullName>
    </submittedName>
</protein>
<dbReference type="InterPro" id="IPR005119">
    <property type="entry name" value="LysR_subst-bd"/>
</dbReference>
<dbReference type="InterPro" id="IPR036390">
    <property type="entry name" value="WH_DNA-bd_sf"/>
</dbReference>
<evidence type="ECO:0000313" key="6">
    <source>
        <dbReference type="EMBL" id="AAY51299.1"/>
    </source>
</evidence>
<feature type="domain" description="HTH lysR-type" evidence="5">
    <location>
        <begin position="7"/>
        <end position="64"/>
    </location>
</feature>
<evidence type="ECO:0000256" key="2">
    <source>
        <dbReference type="ARBA" id="ARBA00023015"/>
    </source>
</evidence>
<dbReference type="InterPro" id="IPR000847">
    <property type="entry name" value="LysR_HTH_N"/>
</dbReference>
<dbReference type="GO" id="GO:0006351">
    <property type="term" value="P:DNA-templated transcription"/>
    <property type="evidence" value="ECO:0007669"/>
    <property type="project" value="TreeGrafter"/>
</dbReference>
<dbReference type="Gene3D" id="1.10.10.10">
    <property type="entry name" value="Winged helix-like DNA-binding domain superfamily/Winged helix DNA-binding domain"/>
    <property type="match status" value="1"/>
</dbReference>
<sequence length="303" mass="32891">MPPMPKPSFNDLAAFTAVATHRSFRRAASEVGLAPSSLSHVISALERNLGVRLLHRTTRSVSLTEAGARLYAKLVPALQDVDQALLELDDFRGGPTGTVRINAPEVVVQLLLQQVVPHVLARYPALSVDLVSEGRLVDIVAAGFDAGIRFSESVPQDMVAVPFGGPARFVAVAAPDYLARAGTPDTPDALQRHACIRHRMPSGKLYRWEFERRGEDVVIDVPGRLTLDQIPLMCEAAEGGLGIAYVPEYAVRAALQRGTLVQVLEAWCPAFPGLVLYYPGRRQLPPGLRALIDTLKELLPQEA</sequence>
<dbReference type="SUPFAM" id="SSF46785">
    <property type="entry name" value="Winged helix' DNA-binding domain"/>
    <property type="match status" value="1"/>
</dbReference>
<dbReference type="GO" id="GO:0003700">
    <property type="term" value="F:DNA-binding transcription factor activity"/>
    <property type="evidence" value="ECO:0007669"/>
    <property type="project" value="InterPro"/>
</dbReference>
<dbReference type="Gene3D" id="3.40.190.290">
    <property type="match status" value="1"/>
</dbReference>
<dbReference type="AlphaFoldDB" id="A0A0H2XEL5"/>
<proteinExistence type="inferred from homology"/>
<dbReference type="InterPro" id="IPR036388">
    <property type="entry name" value="WH-like_DNA-bd_sf"/>
</dbReference>
<dbReference type="HOGENOM" id="CLU_039613_16_1_6"/>
<evidence type="ECO:0000256" key="4">
    <source>
        <dbReference type="ARBA" id="ARBA00023163"/>
    </source>
</evidence>
<evidence type="ECO:0000256" key="3">
    <source>
        <dbReference type="ARBA" id="ARBA00023125"/>
    </source>
</evidence>
<dbReference type="KEGG" id="xcb:XC_4261"/>
<reference evidence="6 7" key="1">
    <citation type="journal article" date="2005" name="Genome Res.">
        <title>Comparative and functional genomic analyses of the pathogenicity of phytopathogen Xanthomonas campestris pv. campestris.</title>
        <authorList>
            <person name="Qian W."/>
            <person name="Jia Y."/>
            <person name="Ren S.X."/>
            <person name="He Y.Q."/>
            <person name="Feng J.X."/>
            <person name="Lu L.F."/>
            <person name="Sun Q."/>
            <person name="Ying G."/>
            <person name="Tang D.J."/>
            <person name="Tang H."/>
            <person name="Wu W."/>
            <person name="Hao P."/>
            <person name="Wang L."/>
            <person name="Jiang B.L."/>
            <person name="Zeng S."/>
            <person name="Gu W.Y."/>
            <person name="Lu G."/>
            <person name="Rong L."/>
            <person name="Tian Y."/>
            <person name="Yao Z."/>
            <person name="Fu G."/>
            <person name="Chen B."/>
            <person name="Fang R."/>
            <person name="Qiang B."/>
            <person name="Chen Z."/>
            <person name="Zhao G.P."/>
            <person name="Tang J.L."/>
            <person name="He C."/>
        </authorList>
    </citation>
    <scope>NUCLEOTIDE SEQUENCE [LARGE SCALE GENOMIC DNA]</scope>
    <source>
        <strain evidence="6 7">8004</strain>
    </source>
</reference>
<dbReference type="EMBL" id="CP000050">
    <property type="protein sequence ID" value="AAY51299.1"/>
    <property type="molecule type" value="Genomic_DNA"/>
</dbReference>
<keyword evidence="2" id="KW-0805">Transcription regulation</keyword>
<dbReference type="PANTHER" id="PTHR30537:SF1">
    <property type="entry name" value="HTH-TYPE TRANSCRIPTIONAL REGULATOR PGRR"/>
    <property type="match status" value="1"/>
</dbReference>
<name>A0A0H2XEL5_XANC8</name>
<dbReference type="SUPFAM" id="SSF53850">
    <property type="entry name" value="Periplasmic binding protein-like II"/>
    <property type="match status" value="1"/>
</dbReference>